<reference evidence="2 3" key="1">
    <citation type="submission" date="2018-04" db="EMBL/GenBank/DDBJ databases">
        <title>The genome sequence of Caulobacter sp. 744.</title>
        <authorList>
            <person name="Gao J."/>
            <person name="Sun J."/>
        </authorList>
    </citation>
    <scope>NUCLEOTIDE SEQUENCE [LARGE SCALE GENOMIC DNA]</scope>
    <source>
        <strain evidence="2 3">774</strain>
    </source>
</reference>
<gene>
    <name evidence="2" type="ORF">DDF67_24855</name>
</gene>
<feature type="domain" description="D-serine dehydratase-like" evidence="1">
    <location>
        <begin position="319"/>
        <end position="418"/>
    </location>
</feature>
<dbReference type="Proteomes" id="UP000245073">
    <property type="component" value="Unassembled WGS sequence"/>
</dbReference>
<dbReference type="Gene3D" id="2.40.37.20">
    <property type="entry name" value="D-serine dehydratase-like domain"/>
    <property type="match status" value="1"/>
</dbReference>
<evidence type="ECO:0000313" key="2">
    <source>
        <dbReference type="EMBL" id="PVM82231.1"/>
    </source>
</evidence>
<comment type="caution">
    <text evidence="2">The sequence shown here is derived from an EMBL/GenBank/DDBJ whole genome shotgun (WGS) entry which is preliminary data.</text>
</comment>
<keyword evidence="3" id="KW-1185">Reference proteome</keyword>
<dbReference type="Gene3D" id="3.20.20.10">
    <property type="entry name" value="Alanine racemase"/>
    <property type="match status" value="1"/>
</dbReference>
<dbReference type="PANTHER" id="PTHR28004:SF8">
    <property type="entry name" value="D-SERINE DEAMINASE"/>
    <property type="match status" value="1"/>
</dbReference>
<dbReference type="AlphaFoldDB" id="A0A2T9JEV6"/>
<dbReference type="EMBL" id="QDKQ01000077">
    <property type="protein sequence ID" value="PVM82231.1"/>
    <property type="molecule type" value="Genomic_DNA"/>
</dbReference>
<organism evidence="2 3">
    <name type="scientific">Caulobacter endophyticus</name>
    <dbReference type="NCBI Taxonomy" id="2172652"/>
    <lineage>
        <taxon>Bacteria</taxon>
        <taxon>Pseudomonadati</taxon>
        <taxon>Pseudomonadota</taxon>
        <taxon>Alphaproteobacteria</taxon>
        <taxon>Caulobacterales</taxon>
        <taxon>Caulobacteraceae</taxon>
        <taxon>Caulobacter</taxon>
    </lineage>
</organism>
<dbReference type="InterPro" id="IPR042208">
    <property type="entry name" value="D-ser_dehydrat-like_sf"/>
</dbReference>
<dbReference type="PANTHER" id="PTHR28004">
    <property type="entry name" value="ZGC:162816-RELATED"/>
    <property type="match status" value="1"/>
</dbReference>
<proteinExistence type="predicted"/>
<accession>A0A2T9JEV6</accession>
<dbReference type="Pfam" id="PF14031">
    <property type="entry name" value="D-ser_dehydrat"/>
    <property type="match status" value="1"/>
</dbReference>
<dbReference type="SMART" id="SM01119">
    <property type="entry name" value="D-ser_dehydrat"/>
    <property type="match status" value="1"/>
</dbReference>
<evidence type="ECO:0000259" key="1">
    <source>
        <dbReference type="SMART" id="SM01119"/>
    </source>
</evidence>
<name>A0A2T9JEV6_9CAUL</name>
<dbReference type="InterPro" id="IPR029066">
    <property type="entry name" value="PLP-binding_barrel"/>
</dbReference>
<evidence type="ECO:0000313" key="3">
    <source>
        <dbReference type="Proteomes" id="UP000245073"/>
    </source>
</evidence>
<dbReference type="InterPro" id="IPR051466">
    <property type="entry name" value="D-amino_acid_metab_enzyme"/>
</dbReference>
<protein>
    <recommendedName>
        <fullName evidence="1">D-serine dehydratase-like domain-containing protein</fullName>
    </recommendedName>
</protein>
<dbReference type="SUPFAM" id="SSF51419">
    <property type="entry name" value="PLP-binding barrel"/>
    <property type="match status" value="1"/>
</dbReference>
<dbReference type="InterPro" id="IPR026956">
    <property type="entry name" value="D-ser_dehydrat-like_dom"/>
</dbReference>
<sequence>MMSPADLDALVLAPGTKAVPLDGSVRTLGDLAGRGLSLLGGDIPMPAAVLKRAAIDNNLSVMQAYVDAAGAKLAPHAKTTMCPQLLARQIEGGAWGLTAATMTQLKLCHEIGAPRLILANQLVGRAEVEALRDLTTAAPERPVYVLVDGEAGARGIAQVFAAAPNAPPARLLIELGMVDGRCGVRSVDEGLALARLIRDLPGVELHGVEGYEGLVFSDHAVRDATEVDAYLDGLIGLHRALRADSLYAQDEVVLTAGGSAYYDLVARSLAGEAPGATIVLRSGCYVTHDSGFYRELLSRMDARQEVHGAVGAPPRLRPALEVWTRVISRPQPDIAMVMMGKRDVSFDIHLPTARRWFRPGLHQTAHNIDGVVTAKLADQHGFLTIAPDSDLAVGDLLGFEISHPCTTFDKWSVLLEVDEAYAVLGGLKTFF</sequence>